<evidence type="ECO:0008006" key="3">
    <source>
        <dbReference type="Google" id="ProtNLM"/>
    </source>
</evidence>
<gene>
    <name evidence="1" type="ORF">Sjap_005731</name>
</gene>
<reference evidence="1 2" key="1">
    <citation type="submission" date="2024-01" db="EMBL/GenBank/DDBJ databases">
        <title>Genome assemblies of Stephania.</title>
        <authorList>
            <person name="Yang L."/>
        </authorList>
    </citation>
    <scope>NUCLEOTIDE SEQUENCE [LARGE SCALE GENOMIC DNA]</scope>
    <source>
        <strain evidence="1">QJT</strain>
        <tissue evidence="1">Leaf</tissue>
    </source>
</reference>
<dbReference type="AlphaFoldDB" id="A0AAP0K4L7"/>
<sequence length="66" mass="7671">MWVEAWKVARWRREGEAVDQVTQSSIAWEKPSREWMKCNTDATIFSDILQIGVGVVLRDDSGEFVR</sequence>
<protein>
    <recommendedName>
        <fullName evidence="3">Cytochrome p450</fullName>
    </recommendedName>
</protein>
<name>A0AAP0K4L7_9MAGN</name>
<keyword evidence="2" id="KW-1185">Reference proteome</keyword>
<proteinExistence type="predicted"/>
<evidence type="ECO:0000313" key="1">
    <source>
        <dbReference type="EMBL" id="KAK9145828.1"/>
    </source>
</evidence>
<accession>A0AAP0K4L7</accession>
<dbReference type="EMBL" id="JBBNAE010000002">
    <property type="protein sequence ID" value="KAK9145828.1"/>
    <property type="molecule type" value="Genomic_DNA"/>
</dbReference>
<evidence type="ECO:0000313" key="2">
    <source>
        <dbReference type="Proteomes" id="UP001417504"/>
    </source>
</evidence>
<dbReference type="Proteomes" id="UP001417504">
    <property type="component" value="Unassembled WGS sequence"/>
</dbReference>
<organism evidence="1 2">
    <name type="scientific">Stephania japonica</name>
    <dbReference type="NCBI Taxonomy" id="461633"/>
    <lineage>
        <taxon>Eukaryota</taxon>
        <taxon>Viridiplantae</taxon>
        <taxon>Streptophyta</taxon>
        <taxon>Embryophyta</taxon>
        <taxon>Tracheophyta</taxon>
        <taxon>Spermatophyta</taxon>
        <taxon>Magnoliopsida</taxon>
        <taxon>Ranunculales</taxon>
        <taxon>Menispermaceae</taxon>
        <taxon>Menispermoideae</taxon>
        <taxon>Cissampelideae</taxon>
        <taxon>Stephania</taxon>
    </lineage>
</organism>
<comment type="caution">
    <text evidence="1">The sequence shown here is derived from an EMBL/GenBank/DDBJ whole genome shotgun (WGS) entry which is preliminary data.</text>
</comment>